<evidence type="ECO:0000259" key="14">
    <source>
        <dbReference type="Pfam" id="PF01274"/>
    </source>
</evidence>
<evidence type="ECO:0000256" key="13">
    <source>
        <dbReference type="RuleBase" id="RU003572"/>
    </source>
</evidence>
<evidence type="ECO:0000256" key="9">
    <source>
        <dbReference type="ARBA" id="ARBA00047918"/>
    </source>
</evidence>
<evidence type="ECO:0000256" key="5">
    <source>
        <dbReference type="ARBA" id="ARBA00022679"/>
    </source>
</evidence>
<dbReference type="NCBIfam" id="TIGR01345">
    <property type="entry name" value="malate_syn_G"/>
    <property type="match status" value="1"/>
</dbReference>
<comment type="subunit">
    <text evidence="10">Monomer.</text>
</comment>
<feature type="binding site" evidence="10">
    <location>
        <position position="335"/>
    </location>
    <ligand>
        <name>glyoxylate</name>
        <dbReference type="ChEBI" id="CHEBI:36655"/>
    </ligand>
</feature>
<dbReference type="GO" id="GO:0000287">
    <property type="term" value="F:magnesium ion binding"/>
    <property type="evidence" value="ECO:0007669"/>
    <property type="project" value="TreeGrafter"/>
</dbReference>
<name>A0A1Y3LL22_PSEPU</name>
<keyword evidence="8 10" id="KW-0558">Oxidation</keyword>
<evidence type="ECO:0000256" key="1">
    <source>
        <dbReference type="ARBA" id="ARBA00001946"/>
    </source>
</evidence>
<feature type="domain" description="Malate synthase TIM barrel" evidence="14">
    <location>
        <begin position="332"/>
        <end position="575"/>
    </location>
</feature>
<feature type="modified residue" description="Cysteine sulfenic acid (-SOH)" evidence="10">
    <location>
        <position position="614"/>
    </location>
</feature>
<evidence type="ECO:0000256" key="12">
    <source>
        <dbReference type="PIRSR" id="PIRSR601465-50"/>
    </source>
</evidence>
<sequence length="722" mass="78771">MPNEFQVAPTLQRFIEDEVLPGTGIEAATFWQGFSTLVHDLAPQNRALLAERERLQTELDNWHRQHPGPIRDMAAYQHFLQGIGYLVDAPENVQISTINVDREIAVQAGPQLVVPLSNARYALNAANARWGSLYDALYGTDAITETAGAERGQGYNPGRGAKVIAYGRQFLDASAPLDGASHRDAKAYAINQGTLHVTLADGRQVGLQSPAQLQGYQGEPSTPTAILLQHHQLHFEIRIDPTSAIGQQDLAGVKDITLEAALTTIIDCEDSVAAVDADDKVNVYRNWLGLMKGDLSEQVSKGGKAFSRTLAADRQYQGANGQPLTLPGRSLLFIRNVGPLMTNPAILDRDGREIPEGILDAVVTSLIGLHDLKRRGNSREGSLYIVKPKMHGPAEVAFADQLFGRVEALLGLPAHTLKMGIMDEERRTSVNLKACIASAASRVVFINTGFLDRTGDEMHTAMEAGAMLRKGDMKGSAWIQAYERSNVMVGLACGLRGKAQIGKGMWAMPDLMAAMLEQKVAQPKAGANTAWVPSPTAATLHALHYHQVDVAAVQQALEQVDLGAQRQALLHDLLSIPVSPERVWSAADIQAELDNNCQGILGYVVRWVEQGVGCSKVPDIHDVGLMEDRATLRISAQHIANWLHHGVVDDKQVEATLQRMARVVDQQNAGDAAYRPMAAGFEASHAFHAARELVFKGREQPSGYTEPLLHGWRLRFKQEVQR</sequence>
<feature type="binding site" evidence="10">
    <location>
        <position position="452"/>
    </location>
    <ligand>
        <name>Mg(2+)</name>
        <dbReference type="ChEBI" id="CHEBI:18420"/>
    </ligand>
</feature>
<reference evidence="18 19" key="1">
    <citation type="submission" date="2017-05" db="EMBL/GenBank/DDBJ databases">
        <title>Whole genome sequence of Pseudomonas putida isolate 1312 commercialized as a biostimulant.</title>
        <authorList>
            <person name="Crovadore J."/>
            <person name="Blanc P."/>
            <person name="Chablais R."/>
            <person name="Cochard B."/>
            <person name="Grizard D."/>
            <person name="Lefort F."/>
        </authorList>
    </citation>
    <scope>NUCLEOTIDE SEQUENCE [LARGE SCALE GENOMIC DNA]</scope>
    <source>
        <strain evidence="18 19">1312</strain>
    </source>
</reference>
<keyword evidence="2 10" id="KW-0329">Glyoxylate bypass</keyword>
<comment type="catalytic activity">
    <reaction evidence="9 10 13">
        <text>glyoxylate + acetyl-CoA + H2O = (S)-malate + CoA + H(+)</text>
        <dbReference type="Rhea" id="RHEA:18181"/>
        <dbReference type="ChEBI" id="CHEBI:15377"/>
        <dbReference type="ChEBI" id="CHEBI:15378"/>
        <dbReference type="ChEBI" id="CHEBI:15589"/>
        <dbReference type="ChEBI" id="CHEBI:36655"/>
        <dbReference type="ChEBI" id="CHEBI:57287"/>
        <dbReference type="ChEBI" id="CHEBI:57288"/>
        <dbReference type="EC" id="2.3.3.9"/>
    </reaction>
</comment>
<comment type="caution">
    <text evidence="10">Lacks conserved residue(s) required for the propagation of feature annotation.</text>
</comment>
<feature type="binding site" evidence="10">
    <location>
        <begin position="120"/>
        <end position="121"/>
    </location>
    <ligand>
        <name>acetyl-CoA</name>
        <dbReference type="ChEBI" id="CHEBI:57288"/>
    </ligand>
</feature>
<keyword evidence="4 10" id="KW-0816">Tricarboxylic acid cycle</keyword>
<dbReference type="Pfam" id="PF01274">
    <property type="entry name" value="MS_TIM-barrel"/>
    <property type="match status" value="1"/>
</dbReference>
<keyword evidence="6 10" id="KW-0479">Metal-binding</keyword>
<comment type="function">
    <text evidence="10">Involved in the glycolate utilization. Catalyzes the condensation and subsequent hydrolysis of acetyl-coenzyme A (acetyl-CoA) and glyoxylate to form malate and CoA.</text>
</comment>
<comment type="similarity">
    <text evidence="10 13">Belongs to the malate synthase family. GlcB subfamily.</text>
</comment>
<accession>A0A1Y3LL22</accession>
<dbReference type="InterPro" id="IPR001465">
    <property type="entry name" value="Malate_synthase_TIM"/>
</dbReference>
<comment type="subcellular location">
    <subcellularLocation>
        <location evidence="10 13">Cytoplasm</location>
    </subcellularLocation>
</comment>
<feature type="domain" description="Malate synthase C-terminal" evidence="17">
    <location>
        <begin position="589"/>
        <end position="682"/>
    </location>
</feature>
<dbReference type="InterPro" id="IPR046363">
    <property type="entry name" value="MS_N_TIM-barrel_dom"/>
</dbReference>
<feature type="domain" description="Malate synthase G alpha-beta insertion" evidence="16">
    <location>
        <begin position="155"/>
        <end position="230"/>
    </location>
</feature>
<evidence type="ECO:0000256" key="10">
    <source>
        <dbReference type="HAMAP-Rule" id="MF_00641"/>
    </source>
</evidence>
<comment type="caution">
    <text evidence="18">The sequence shown here is derived from an EMBL/GenBank/DDBJ whole genome shotgun (WGS) entry which is preliminary data.</text>
</comment>
<dbReference type="InterPro" id="IPR044856">
    <property type="entry name" value="Malate_synth_C_sf"/>
</dbReference>
<dbReference type="Gene3D" id="3.20.20.360">
    <property type="entry name" value="Malate synthase, domain 3"/>
    <property type="match status" value="2"/>
</dbReference>
<dbReference type="RefSeq" id="WP_086974245.1">
    <property type="nucleotide sequence ID" value="NZ_NFSB01000040.1"/>
</dbReference>
<feature type="binding site" evidence="10">
    <location>
        <position position="424"/>
    </location>
    <ligand>
        <name>glyoxylate</name>
        <dbReference type="ChEBI" id="CHEBI:36655"/>
    </ligand>
</feature>
<evidence type="ECO:0000256" key="4">
    <source>
        <dbReference type="ARBA" id="ARBA00022532"/>
    </source>
</evidence>
<evidence type="ECO:0000259" key="15">
    <source>
        <dbReference type="Pfam" id="PF20656"/>
    </source>
</evidence>
<evidence type="ECO:0000256" key="11">
    <source>
        <dbReference type="NCBIfam" id="TIGR01345"/>
    </source>
</evidence>
<comment type="cofactor">
    <cofactor evidence="1 10">
        <name>Mg(2+)</name>
        <dbReference type="ChEBI" id="CHEBI:18420"/>
    </cofactor>
</comment>
<dbReference type="GO" id="GO:0004474">
    <property type="term" value="F:malate synthase activity"/>
    <property type="evidence" value="ECO:0007669"/>
    <property type="project" value="UniProtKB-UniRule"/>
</dbReference>
<dbReference type="GO" id="GO:0006099">
    <property type="term" value="P:tricarboxylic acid cycle"/>
    <property type="evidence" value="ECO:0007669"/>
    <property type="project" value="UniProtKB-KW"/>
</dbReference>
<dbReference type="Pfam" id="PF20658">
    <property type="entry name" value="MSG_insertion"/>
    <property type="match status" value="1"/>
</dbReference>
<dbReference type="PANTHER" id="PTHR42739">
    <property type="entry name" value="MALATE SYNTHASE G"/>
    <property type="match status" value="1"/>
</dbReference>
<dbReference type="GO" id="GO:0009436">
    <property type="term" value="P:glyoxylate catabolic process"/>
    <property type="evidence" value="ECO:0007669"/>
    <property type="project" value="TreeGrafter"/>
</dbReference>
<dbReference type="InterPro" id="IPR048356">
    <property type="entry name" value="MS_N"/>
</dbReference>
<dbReference type="NCBIfam" id="NF002825">
    <property type="entry name" value="PRK02999.1"/>
    <property type="match status" value="1"/>
</dbReference>
<proteinExistence type="inferred from homology"/>
<evidence type="ECO:0000256" key="8">
    <source>
        <dbReference type="ARBA" id="ARBA00023097"/>
    </source>
</evidence>
<keyword evidence="3 10" id="KW-0963">Cytoplasm</keyword>
<dbReference type="SUPFAM" id="SSF51645">
    <property type="entry name" value="Malate synthase G"/>
    <property type="match status" value="1"/>
</dbReference>
<evidence type="ECO:0000256" key="6">
    <source>
        <dbReference type="ARBA" id="ARBA00022723"/>
    </source>
</evidence>
<comment type="pathway">
    <text evidence="10 13">Carbohydrate metabolism; glyoxylate cycle; (S)-malate from isocitrate: step 2/2.</text>
</comment>
<dbReference type="GO" id="GO:0006097">
    <property type="term" value="P:glyoxylate cycle"/>
    <property type="evidence" value="ECO:0007669"/>
    <property type="project" value="UniProtKB-UniRule"/>
</dbReference>
<feature type="binding site" evidence="10">
    <location>
        <position position="308"/>
    </location>
    <ligand>
        <name>acetyl-CoA</name>
        <dbReference type="ChEBI" id="CHEBI:57288"/>
    </ligand>
</feature>
<feature type="domain" description="Malate synthase N-terminal" evidence="15">
    <location>
        <begin position="13"/>
        <end position="71"/>
    </location>
</feature>
<dbReference type="InterPro" id="IPR048355">
    <property type="entry name" value="MS_C"/>
</dbReference>
<gene>
    <name evidence="10" type="primary">glcB</name>
    <name evidence="18" type="ORF">B8W72_00985</name>
</gene>
<dbReference type="Gene3D" id="1.20.1220.12">
    <property type="entry name" value="Malate synthase, domain III"/>
    <property type="match status" value="1"/>
</dbReference>
<dbReference type="InterPro" id="IPR006253">
    <property type="entry name" value="Malate_synthG"/>
</dbReference>
<feature type="active site" description="Proton donor" evidence="10 12">
    <location>
        <position position="628"/>
    </location>
</feature>
<evidence type="ECO:0000259" key="17">
    <source>
        <dbReference type="Pfam" id="PF20659"/>
    </source>
</evidence>
<dbReference type="Pfam" id="PF20659">
    <property type="entry name" value="MS_C"/>
    <property type="match status" value="1"/>
</dbReference>
<evidence type="ECO:0000256" key="3">
    <source>
        <dbReference type="ARBA" id="ARBA00022490"/>
    </source>
</evidence>
<dbReference type="Proteomes" id="UP000196082">
    <property type="component" value="Unassembled WGS sequence"/>
</dbReference>
<dbReference type="InterPro" id="IPR048357">
    <property type="entry name" value="MSG_insertion"/>
</dbReference>
<protein>
    <recommendedName>
        <fullName evidence="10 11">Malate synthase G</fullName>
        <ecNumber evidence="10 11">2.3.3.9</ecNumber>
    </recommendedName>
</protein>
<feature type="binding site" evidence="10">
    <location>
        <position position="533"/>
    </location>
    <ligand>
        <name>acetyl-CoA</name>
        <dbReference type="ChEBI" id="CHEBI:57288"/>
    </ligand>
</feature>
<feature type="binding site" evidence="10">
    <location>
        <position position="113"/>
    </location>
    <ligand>
        <name>acetyl-CoA</name>
        <dbReference type="ChEBI" id="CHEBI:57288"/>
    </ligand>
</feature>
<dbReference type="GO" id="GO:0005829">
    <property type="term" value="C:cytosol"/>
    <property type="evidence" value="ECO:0007669"/>
    <property type="project" value="TreeGrafter"/>
</dbReference>
<dbReference type="Pfam" id="PF20656">
    <property type="entry name" value="MS_N"/>
    <property type="match status" value="1"/>
</dbReference>
<feature type="active site" description="Proton acceptor" evidence="10 12">
    <location>
        <position position="335"/>
    </location>
</feature>
<dbReference type="InterPro" id="IPR011076">
    <property type="entry name" value="Malate_synth_sf"/>
</dbReference>
<organism evidence="18 19">
    <name type="scientific">Pseudomonas putida</name>
    <name type="common">Arthrobacter siderocapsulatus</name>
    <dbReference type="NCBI Taxonomy" id="303"/>
    <lineage>
        <taxon>Bacteria</taxon>
        <taxon>Pseudomonadati</taxon>
        <taxon>Pseudomonadota</taxon>
        <taxon>Gammaproteobacteria</taxon>
        <taxon>Pseudomonadales</taxon>
        <taxon>Pseudomonadaceae</taxon>
        <taxon>Pseudomonas</taxon>
    </lineage>
</organism>
<keyword evidence="7 10" id="KW-0460">Magnesium</keyword>
<feature type="binding site" evidence="10">
    <location>
        <begin position="449"/>
        <end position="452"/>
    </location>
    <ligand>
        <name>glyoxylate</name>
        <dbReference type="ChEBI" id="CHEBI:36655"/>
    </ligand>
</feature>
<evidence type="ECO:0000256" key="7">
    <source>
        <dbReference type="ARBA" id="ARBA00022842"/>
    </source>
</evidence>
<dbReference type="PANTHER" id="PTHR42739:SF1">
    <property type="entry name" value="MALATE SYNTHASE G"/>
    <property type="match status" value="1"/>
</dbReference>
<dbReference type="HAMAP" id="MF_00641">
    <property type="entry name" value="Malate_synth_G"/>
    <property type="match status" value="1"/>
</dbReference>
<keyword evidence="5 10" id="KW-0808">Transferase</keyword>
<feature type="binding site" evidence="10">
    <location>
        <position position="271"/>
    </location>
    <ligand>
        <name>acetyl-CoA</name>
        <dbReference type="ChEBI" id="CHEBI:57288"/>
    </ligand>
</feature>
<feature type="binding site" evidence="10">
    <location>
        <position position="424"/>
    </location>
    <ligand>
        <name>Mg(2+)</name>
        <dbReference type="ChEBI" id="CHEBI:18420"/>
    </ligand>
</feature>
<dbReference type="UniPathway" id="UPA00703">
    <property type="reaction ID" value="UER00720"/>
</dbReference>
<evidence type="ECO:0000256" key="2">
    <source>
        <dbReference type="ARBA" id="ARBA00022435"/>
    </source>
</evidence>
<evidence type="ECO:0000313" key="19">
    <source>
        <dbReference type="Proteomes" id="UP000196082"/>
    </source>
</evidence>
<dbReference type="AlphaFoldDB" id="A0A1Y3LL22"/>
<dbReference type="EMBL" id="NFSB01000040">
    <property type="protein sequence ID" value="OUM38827.1"/>
    <property type="molecule type" value="Genomic_DNA"/>
</dbReference>
<evidence type="ECO:0000313" key="18">
    <source>
        <dbReference type="EMBL" id="OUM38827.1"/>
    </source>
</evidence>
<evidence type="ECO:0000259" key="16">
    <source>
        <dbReference type="Pfam" id="PF20658"/>
    </source>
</evidence>
<dbReference type="EC" id="2.3.3.9" evidence="10 11"/>